<evidence type="ECO:0000313" key="2">
    <source>
        <dbReference type="EMBL" id="QCD45701.1"/>
    </source>
</evidence>
<keyword evidence="2" id="KW-0449">Lipoprotein</keyword>
<dbReference type="InterPro" id="IPR029046">
    <property type="entry name" value="LolA/LolB/LppX"/>
</dbReference>
<accession>A0A6G5QJ70</accession>
<dbReference type="Proteomes" id="UP000503264">
    <property type="component" value="Chromosome"/>
</dbReference>
<protein>
    <submittedName>
        <fullName evidence="2">Putative outer membrane lipoprotein carrier protein LolA</fullName>
    </submittedName>
</protein>
<keyword evidence="3" id="KW-1185">Reference proteome</keyword>
<sequence>MRAKILLFLMIKIAFCFDIYELKNIVKNDVSGDFNQTKNITGFKRAILSSGEFSIKESQFVMTTLKPVFSSVKVDENGVFVMQNNQWQKESKSADITLLLNIINLNIDALKPEFDINLVGTKENWQVSLTPKGYLISKIFKSIEIFGTNYVKKIVLTEINGDETINEFSIR</sequence>
<evidence type="ECO:0000313" key="3">
    <source>
        <dbReference type="Proteomes" id="UP000503264"/>
    </source>
</evidence>
<proteinExistence type="predicted"/>
<dbReference type="RefSeq" id="WP_171994329.1">
    <property type="nucleotide sequence ID" value="NZ_CP012542.1"/>
</dbReference>
<dbReference type="Gene3D" id="2.50.20.10">
    <property type="entry name" value="Lipoprotein localisation LolA/LolB/LppX"/>
    <property type="match status" value="1"/>
</dbReference>
<dbReference type="EMBL" id="CP012542">
    <property type="protein sequence ID" value="QCD45701.1"/>
    <property type="molecule type" value="Genomic_DNA"/>
</dbReference>
<dbReference type="AlphaFoldDB" id="A0A6G5QJ70"/>
<organism evidence="2 3">
    <name type="scientific">Campylobacter mucosalis CCUG 21559</name>
    <dbReference type="NCBI Taxonomy" id="1032067"/>
    <lineage>
        <taxon>Bacteria</taxon>
        <taxon>Pseudomonadati</taxon>
        <taxon>Campylobacterota</taxon>
        <taxon>Epsilonproteobacteria</taxon>
        <taxon>Campylobacterales</taxon>
        <taxon>Campylobacteraceae</taxon>
        <taxon>Campylobacter</taxon>
    </lineage>
</organism>
<evidence type="ECO:0000256" key="1">
    <source>
        <dbReference type="ARBA" id="ARBA00022729"/>
    </source>
</evidence>
<dbReference type="SUPFAM" id="SSF89392">
    <property type="entry name" value="Prokaryotic lipoproteins and lipoprotein localization factors"/>
    <property type="match status" value="1"/>
</dbReference>
<name>A0A6G5QJ70_9BACT</name>
<reference evidence="2 3" key="1">
    <citation type="submission" date="2016-07" db="EMBL/GenBank/DDBJ databases">
        <title>Comparative genomics of the Campylobacter concisus group.</title>
        <authorList>
            <person name="Miller W.G."/>
            <person name="Yee E."/>
            <person name="Chapman M.H."/>
            <person name="Huynh S."/>
            <person name="Bono J.L."/>
            <person name="On S.L.W."/>
            <person name="StLeger J."/>
            <person name="Foster G."/>
            <person name="Parker C.T."/>
        </authorList>
    </citation>
    <scope>NUCLEOTIDE SEQUENCE [LARGE SCALE GENOMIC DNA]</scope>
    <source>
        <strain evidence="2 3">CCUG 21559</strain>
    </source>
</reference>
<gene>
    <name evidence="2" type="ORF">CMUC_1962</name>
</gene>
<keyword evidence="1" id="KW-0732">Signal</keyword>